<gene>
    <name evidence="2" type="ORF">UFOPK2334_00023</name>
</gene>
<sequence length="155" mass="17024">MAVALKIPVFGSPRQEREPRPTLVLVQGSERRYYRVFTILSAVVAVMFCIVTLRAHMAQQQMRLDKLNYDITRARSHFETLRAERANLQSPGQLMNRASLMGLVPHLGIRMVAIPVSVAAEVAATVGKVDSDVAAHSESPLDEFGRMKAAVVGAP</sequence>
<feature type="transmembrane region" description="Helical" evidence="1">
    <location>
        <begin position="33"/>
        <end position="53"/>
    </location>
</feature>
<protein>
    <submittedName>
        <fullName evidence="2">Unannotated protein</fullName>
    </submittedName>
</protein>
<evidence type="ECO:0000313" key="2">
    <source>
        <dbReference type="EMBL" id="CAB4662349.1"/>
    </source>
</evidence>
<evidence type="ECO:0000256" key="1">
    <source>
        <dbReference type="SAM" id="Phobius"/>
    </source>
</evidence>
<keyword evidence="1" id="KW-1133">Transmembrane helix</keyword>
<dbReference type="AlphaFoldDB" id="A0A6J6LNI8"/>
<organism evidence="2">
    <name type="scientific">freshwater metagenome</name>
    <dbReference type="NCBI Taxonomy" id="449393"/>
    <lineage>
        <taxon>unclassified sequences</taxon>
        <taxon>metagenomes</taxon>
        <taxon>ecological metagenomes</taxon>
    </lineage>
</organism>
<name>A0A6J6LNI8_9ZZZZ</name>
<accession>A0A6J6LNI8</accession>
<dbReference type="EMBL" id="CAEZXA010000001">
    <property type="protein sequence ID" value="CAB4662349.1"/>
    <property type="molecule type" value="Genomic_DNA"/>
</dbReference>
<keyword evidence="1" id="KW-0472">Membrane</keyword>
<keyword evidence="1" id="KW-0812">Transmembrane</keyword>
<proteinExistence type="predicted"/>
<reference evidence="2" key="1">
    <citation type="submission" date="2020-05" db="EMBL/GenBank/DDBJ databases">
        <authorList>
            <person name="Chiriac C."/>
            <person name="Salcher M."/>
            <person name="Ghai R."/>
            <person name="Kavagutti S V."/>
        </authorList>
    </citation>
    <scope>NUCLEOTIDE SEQUENCE</scope>
</reference>